<keyword evidence="3" id="KW-1185">Reference proteome</keyword>
<name>A0ABZ1XB55_9ACTN</name>
<organism evidence="2 3">
    <name type="scientific">Streptomyces melanogenes</name>
    <dbReference type="NCBI Taxonomy" id="67326"/>
    <lineage>
        <taxon>Bacteria</taxon>
        <taxon>Bacillati</taxon>
        <taxon>Actinomycetota</taxon>
        <taxon>Actinomycetes</taxon>
        <taxon>Kitasatosporales</taxon>
        <taxon>Streptomycetaceae</taxon>
        <taxon>Streptomyces</taxon>
    </lineage>
</organism>
<evidence type="ECO:0000313" key="3">
    <source>
        <dbReference type="Proteomes" id="UP001432060"/>
    </source>
</evidence>
<feature type="transmembrane region" description="Helical" evidence="1">
    <location>
        <begin position="241"/>
        <end position="261"/>
    </location>
</feature>
<accession>A0ABZ1XB55</accession>
<protein>
    <submittedName>
        <fullName evidence="2">Spirocyclase AveC family protein</fullName>
    </submittedName>
</protein>
<feature type="transmembrane region" description="Helical" evidence="1">
    <location>
        <begin position="28"/>
        <end position="49"/>
    </location>
</feature>
<dbReference type="InterPro" id="IPR033459">
    <property type="entry name" value="AveC-like"/>
</dbReference>
<sequence length="289" mass="32139">MGRWLLDSRFKVYVPWPGEGGISDARYITLWVFQGLIMLAAIGLVGYVVRQCLAEREFTFDASLVVAYAASFWLEPLTNVSRPSLVLNVGLIRVSTWGPYIPGWYSQDAEQQTHAVVTSGPWGYAMTTVWPLLAAVVMGRTVLRRWPNLRGGRFVLAALGCSVLIDWTLEWIYILTGTVTFPGTEPVWLTPFAGHWYQFATLRWIASPFWSLIPFLIRHYYLTAGPDSTILRGSARLPPRAVAVTRTLALIGVVAAVYLVFAANHVLYTQFCGPLPAGLPSFFVPVGQP</sequence>
<keyword evidence="1" id="KW-0472">Membrane</keyword>
<dbReference type="EMBL" id="CP109019">
    <property type="protein sequence ID" value="WUT80718.1"/>
    <property type="molecule type" value="Genomic_DNA"/>
</dbReference>
<feature type="transmembrane region" description="Helical" evidence="1">
    <location>
        <begin position="155"/>
        <end position="176"/>
    </location>
</feature>
<evidence type="ECO:0000256" key="1">
    <source>
        <dbReference type="SAM" id="Phobius"/>
    </source>
</evidence>
<proteinExistence type="predicted"/>
<reference evidence="2" key="1">
    <citation type="submission" date="2022-10" db="EMBL/GenBank/DDBJ databases">
        <title>The complete genomes of actinobacterial strains from the NBC collection.</title>
        <authorList>
            <person name="Joergensen T.S."/>
            <person name="Alvarez Arevalo M."/>
            <person name="Sterndorff E.B."/>
            <person name="Faurdal D."/>
            <person name="Vuksanovic O."/>
            <person name="Mourched A.-S."/>
            <person name="Charusanti P."/>
            <person name="Shaw S."/>
            <person name="Blin K."/>
            <person name="Weber T."/>
        </authorList>
    </citation>
    <scope>NUCLEOTIDE SEQUENCE</scope>
    <source>
        <strain evidence="2">NBC_00668</strain>
    </source>
</reference>
<keyword evidence="1" id="KW-0812">Transmembrane</keyword>
<keyword evidence="1" id="KW-1133">Transmembrane helix</keyword>
<dbReference type="Proteomes" id="UP001432060">
    <property type="component" value="Chromosome"/>
</dbReference>
<dbReference type="Pfam" id="PF17198">
    <property type="entry name" value="AveC_like"/>
    <property type="match status" value="1"/>
</dbReference>
<gene>
    <name evidence="2" type="ORF">OG515_00175</name>
</gene>
<evidence type="ECO:0000313" key="2">
    <source>
        <dbReference type="EMBL" id="WUT80718.1"/>
    </source>
</evidence>
<dbReference type="RefSeq" id="WP_329394522.1">
    <property type="nucleotide sequence ID" value="NZ_CP109019.1"/>
</dbReference>
<feature type="transmembrane region" description="Helical" evidence="1">
    <location>
        <begin position="196"/>
        <end position="221"/>
    </location>
</feature>